<protein>
    <recommendedName>
        <fullName evidence="4">Protein kinase domain-containing protein</fullName>
    </recommendedName>
</protein>
<dbReference type="EMBL" id="CAXITT010000316">
    <property type="protein sequence ID" value="CAL1538885.1"/>
    <property type="molecule type" value="Genomic_DNA"/>
</dbReference>
<dbReference type="PANTHER" id="PTHR24346">
    <property type="entry name" value="MAP/MICROTUBULE AFFINITY-REGULATING KINASE"/>
    <property type="match status" value="1"/>
</dbReference>
<keyword evidence="2" id="KW-0067">ATP-binding</keyword>
<proteinExistence type="predicted"/>
<feature type="domain" description="Protein kinase" evidence="4">
    <location>
        <begin position="1"/>
        <end position="122"/>
    </location>
</feature>
<keyword evidence="3" id="KW-0812">Transmembrane</keyword>
<evidence type="ECO:0000259" key="4">
    <source>
        <dbReference type="PROSITE" id="PS50011"/>
    </source>
</evidence>
<sequence>MKRLRHPNVMSIVSAVRTPLYLAIVMPYCCKGALSYLIPTLMLSQQRKLMKQITRAVEYLHRHNIVHGDIKPHNVIIDDNGNALLSDFGLSRAVPNQRVEIFVDFGTQAYRAPETLGEDRVN</sequence>
<evidence type="ECO:0000256" key="1">
    <source>
        <dbReference type="ARBA" id="ARBA00022741"/>
    </source>
</evidence>
<reference evidence="5 6" key="1">
    <citation type="submission" date="2024-04" db="EMBL/GenBank/DDBJ databases">
        <authorList>
            <consortium name="Genoscope - CEA"/>
            <person name="William W."/>
        </authorList>
    </citation>
    <scope>NUCLEOTIDE SEQUENCE [LARGE SCALE GENOMIC DNA]</scope>
</reference>
<evidence type="ECO:0000313" key="6">
    <source>
        <dbReference type="Proteomes" id="UP001497497"/>
    </source>
</evidence>
<dbReference type="GO" id="GO:0005737">
    <property type="term" value="C:cytoplasm"/>
    <property type="evidence" value="ECO:0007669"/>
    <property type="project" value="TreeGrafter"/>
</dbReference>
<dbReference type="PROSITE" id="PS00108">
    <property type="entry name" value="PROTEIN_KINASE_ST"/>
    <property type="match status" value="1"/>
</dbReference>
<name>A0AAV2I3L7_LYMST</name>
<accession>A0AAV2I3L7</accession>
<dbReference type="Pfam" id="PF00069">
    <property type="entry name" value="Pkinase"/>
    <property type="match status" value="1"/>
</dbReference>
<dbReference type="Gene3D" id="1.10.510.10">
    <property type="entry name" value="Transferase(Phosphotransferase) domain 1"/>
    <property type="match status" value="1"/>
</dbReference>
<dbReference type="InterPro" id="IPR000719">
    <property type="entry name" value="Prot_kinase_dom"/>
</dbReference>
<keyword evidence="3" id="KW-0472">Membrane</keyword>
<feature type="non-terminal residue" evidence="5">
    <location>
        <position position="122"/>
    </location>
</feature>
<feature type="transmembrane region" description="Helical" evidence="3">
    <location>
        <begin position="20"/>
        <end position="43"/>
    </location>
</feature>
<dbReference type="AlphaFoldDB" id="A0AAV2I3L7"/>
<evidence type="ECO:0000256" key="2">
    <source>
        <dbReference type="ARBA" id="ARBA00022840"/>
    </source>
</evidence>
<dbReference type="GO" id="GO:0005524">
    <property type="term" value="F:ATP binding"/>
    <property type="evidence" value="ECO:0007669"/>
    <property type="project" value="UniProtKB-KW"/>
</dbReference>
<evidence type="ECO:0000256" key="3">
    <source>
        <dbReference type="SAM" id="Phobius"/>
    </source>
</evidence>
<dbReference type="InterPro" id="IPR008271">
    <property type="entry name" value="Ser/Thr_kinase_AS"/>
</dbReference>
<keyword evidence="6" id="KW-1185">Reference proteome</keyword>
<dbReference type="PROSITE" id="PS50011">
    <property type="entry name" value="PROTEIN_KINASE_DOM"/>
    <property type="match status" value="1"/>
</dbReference>
<dbReference type="SUPFAM" id="SSF56112">
    <property type="entry name" value="Protein kinase-like (PK-like)"/>
    <property type="match status" value="1"/>
</dbReference>
<dbReference type="GO" id="GO:0004674">
    <property type="term" value="F:protein serine/threonine kinase activity"/>
    <property type="evidence" value="ECO:0007669"/>
    <property type="project" value="TreeGrafter"/>
</dbReference>
<dbReference type="PANTHER" id="PTHR24346:SF30">
    <property type="entry name" value="MATERNAL EMBRYONIC LEUCINE ZIPPER KINASE"/>
    <property type="match status" value="1"/>
</dbReference>
<evidence type="ECO:0000313" key="5">
    <source>
        <dbReference type="EMBL" id="CAL1538885.1"/>
    </source>
</evidence>
<gene>
    <name evidence="5" type="ORF">GSLYS_00012706001</name>
</gene>
<keyword evidence="1" id="KW-0547">Nucleotide-binding</keyword>
<dbReference type="Proteomes" id="UP001497497">
    <property type="component" value="Unassembled WGS sequence"/>
</dbReference>
<keyword evidence="3" id="KW-1133">Transmembrane helix</keyword>
<comment type="caution">
    <text evidence="5">The sequence shown here is derived from an EMBL/GenBank/DDBJ whole genome shotgun (WGS) entry which is preliminary data.</text>
</comment>
<dbReference type="GO" id="GO:0035556">
    <property type="term" value="P:intracellular signal transduction"/>
    <property type="evidence" value="ECO:0007669"/>
    <property type="project" value="TreeGrafter"/>
</dbReference>
<organism evidence="5 6">
    <name type="scientific">Lymnaea stagnalis</name>
    <name type="common">Great pond snail</name>
    <name type="synonym">Helix stagnalis</name>
    <dbReference type="NCBI Taxonomy" id="6523"/>
    <lineage>
        <taxon>Eukaryota</taxon>
        <taxon>Metazoa</taxon>
        <taxon>Spiralia</taxon>
        <taxon>Lophotrochozoa</taxon>
        <taxon>Mollusca</taxon>
        <taxon>Gastropoda</taxon>
        <taxon>Heterobranchia</taxon>
        <taxon>Euthyneura</taxon>
        <taxon>Panpulmonata</taxon>
        <taxon>Hygrophila</taxon>
        <taxon>Lymnaeoidea</taxon>
        <taxon>Lymnaeidae</taxon>
        <taxon>Lymnaea</taxon>
    </lineage>
</organism>
<dbReference type="SMART" id="SM00220">
    <property type="entry name" value="S_TKc"/>
    <property type="match status" value="1"/>
</dbReference>
<dbReference type="InterPro" id="IPR011009">
    <property type="entry name" value="Kinase-like_dom_sf"/>
</dbReference>